<dbReference type="InterPro" id="IPR011006">
    <property type="entry name" value="CheY-like_superfamily"/>
</dbReference>
<feature type="domain" description="Response regulatory" evidence="2">
    <location>
        <begin position="8"/>
        <end position="131"/>
    </location>
</feature>
<keyword evidence="4" id="KW-1185">Reference proteome</keyword>
<dbReference type="EMBL" id="BAABFA010000018">
    <property type="protein sequence ID" value="GAA4467931.1"/>
    <property type="molecule type" value="Genomic_DNA"/>
</dbReference>
<dbReference type="PANTHER" id="PTHR44520:SF2">
    <property type="entry name" value="RESPONSE REGULATOR RCP1"/>
    <property type="match status" value="1"/>
</dbReference>
<protein>
    <recommendedName>
        <fullName evidence="2">Response regulatory domain-containing protein</fullName>
    </recommendedName>
</protein>
<evidence type="ECO:0000256" key="1">
    <source>
        <dbReference type="PROSITE-ProRule" id="PRU00169"/>
    </source>
</evidence>
<dbReference type="RefSeq" id="WP_345083631.1">
    <property type="nucleotide sequence ID" value="NZ_BAABFA010000018.1"/>
</dbReference>
<evidence type="ECO:0000313" key="4">
    <source>
        <dbReference type="Proteomes" id="UP001500067"/>
    </source>
</evidence>
<dbReference type="InterPro" id="IPR052893">
    <property type="entry name" value="TCS_response_regulator"/>
</dbReference>
<proteinExistence type="predicted"/>
<reference evidence="4" key="1">
    <citation type="journal article" date="2019" name="Int. J. Syst. Evol. Microbiol.">
        <title>The Global Catalogue of Microorganisms (GCM) 10K type strain sequencing project: providing services to taxonomists for standard genome sequencing and annotation.</title>
        <authorList>
            <consortium name="The Broad Institute Genomics Platform"/>
            <consortium name="The Broad Institute Genome Sequencing Center for Infectious Disease"/>
            <person name="Wu L."/>
            <person name="Ma J."/>
        </authorList>
    </citation>
    <scope>NUCLEOTIDE SEQUENCE [LARGE SCALE GENOMIC DNA]</scope>
    <source>
        <strain evidence="4">JCM 32105</strain>
    </source>
</reference>
<evidence type="ECO:0000313" key="3">
    <source>
        <dbReference type="EMBL" id="GAA4467931.1"/>
    </source>
</evidence>
<accession>A0ABP8NMJ1</accession>
<dbReference type="PROSITE" id="PS50110">
    <property type="entry name" value="RESPONSE_REGULATORY"/>
    <property type="match status" value="1"/>
</dbReference>
<name>A0ABP8NMJ1_9BACT</name>
<dbReference type="Pfam" id="PF00072">
    <property type="entry name" value="Response_reg"/>
    <property type="match status" value="1"/>
</dbReference>
<feature type="modified residue" description="4-aspartylphosphate" evidence="1">
    <location>
        <position position="64"/>
    </location>
</feature>
<comment type="caution">
    <text evidence="3">The sequence shown here is derived from an EMBL/GenBank/DDBJ whole genome shotgun (WGS) entry which is preliminary data.</text>
</comment>
<organism evidence="3 4">
    <name type="scientific">Nemorincola caseinilytica</name>
    <dbReference type="NCBI Taxonomy" id="2054315"/>
    <lineage>
        <taxon>Bacteria</taxon>
        <taxon>Pseudomonadati</taxon>
        <taxon>Bacteroidota</taxon>
        <taxon>Chitinophagia</taxon>
        <taxon>Chitinophagales</taxon>
        <taxon>Chitinophagaceae</taxon>
        <taxon>Nemorincola</taxon>
    </lineage>
</organism>
<dbReference type="Gene3D" id="3.40.50.2300">
    <property type="match status" value="1"/>
</dbReference>
<dbReference type="Proteomes" id="UP001500067">
    <property type="component" value="Unassembled WGS sequence"/>
</dbReference>
<keyword evidence="1" id="KW-0597">Phosphoprotein</keyword>
<evidence type="ECO:0000259" key="2">
    <source>
        <dbReference type="PROSITE" id="PS50110"/>
    </source>
</evidence>
<dbReference type="PANTHER" id="PTHR44520">
    <property type="entry name" value="RESPONSE REGULATOR RCP1-RELATED"/>
    <property type="match status" value="1"/>
</dbReference>
<dbReference type="InterPro" id="IPR001789">
    <property type="entry name" value="Sig_transdc_resp-reg_receiver"/>
</dbReference>
<gene>
    <name evidence="3" type="ORF">GCM10023093_24590</name>
</gene>
<sequence>MVPNKKLNFIVIDDSKLDCFIAEKIIKNTGKCESIRSFLQAKDALEFIAATPPDDLSHTIILVDIQMPIMNGFEFVEAFENLPGNIVANYTIYVISSSINENDLQKVHNYKSVRQFLNKPLTSNNLSALLS</sequence>
<dbReference type="SUPFAM" id="SSF52172">
    <property type="entry name" value="CheY-like"/>
    <property type="match status" value="1"/>
</dbReference>